<evidence type="ECO:0000313" key="8">
    <source>
        <dbReference type="EMBL" id="KAK1402997.1"/>
    </source>
</evidence>
<dbReference type="GO" id="GO:0004190">
    <property type="term" value="F:aspartic-type endopeptidase activity"/>
    <property type="evidence" value="ECO:0007669"/>
    <property type="project" value="UniProtKB-KW"/>
</dbReference>
<dbReference type="InterPro" id="IPR032799">
    <property type="entry name" value="TAXi_C"/>
</dbReference>
<sequence>MKVHIFILVLLFLCSEAHVSSTTSHESSTTSGFSLDLIHREFSPLSPFYNPLATHSERLKNVIRRSNSRLTHLLSNCRSPSGSSCSIESDIGFDGSEYLMILLIGTPPVETLAIADTGSDLTWIQCKPCKRCFKHVNPLFDLRASSSYKTLKCTSKQCKPFAGYTVGPCTRKHNKCQYNATYADGSYSNGHLATETLTFGKTSIERYVFGCGHINQGIFGESSSGIIGLGRGPLSIISQLGETIQWKFSYCMVSVSKQELSTISFGKKAQVSSSKAVSTPLFQTAGLPYYYLYLEKVIIGNKSFEYPREETGAQVQSGNIIIDSGTPISSLPGGEFYDGIVSTLKEAMGVEIIDDPDGILKFCFKTNSNIKAPMIAFQFKDATIEIPQSSAFVELDDVVTCFTVMPNHLAFDVSMFGHLLQENFLVSYDLKKNMVSFQATDCSKKF</sequence>
<keyword evidence="6" id="KW-0732">Signal</keyword>
<dbReference type="PROSITE" id="PS00141">
    <property type="entry name" value="ASP_PROTEASE"/>
    <property type="match status" value="1"/>
</dbReference>
<dbReference type="PANTHER" id="PTHR47967">
    <property type="entry name" value="OS07G0603500 PROTEIN-RELATED"/>
    <property type="match status" value="1"/>
</dbReference>
<dbReference type="Pfam" id="PF14543">
    <property type="entry name" value="TAXi_N"/>
    <property type="match status" value="1"/>
</dbReference>
<name>A0AAD8JEQ0_9APIA</name>
<dbReference type="CDD" id="cd05476">
    <property type="entry name" value="pepsin_A_like_plant"/>
    <property type="match status" value="1"/>
</dbReference>
<dbReference type="InterPro" id="IPR001969">
    <property type="entry name" value="Aspartic_peptidase_AS"/>
</dbReference>
<dbReference type="InterPro" id="IPR021109">
    <property type="entry name" value="Peptidase_aspartic_dom_sf"/>
</dbReference>
<evidence type="ECO:0000313" key="9">
    <source>
        <dbReference type="Proteomes" id="UP001237642"/>
    </source>
</evidence>
<proteinExistence type="inferred from homology"/>
<dbReference type="InterPro" id="IPR032861">
    <property type="entry name" value="TAXi_N"/>
</dbReference>
<keyword evidence="3" id="KW-0064">Aspartyl protease</keyword>
<evidence type="ECO:0000256" key="6">
    <source>
        <dbReference type="SAM" id="SignalP"/>
    </source>
</evidence>
<dbReference type="EMBL" id="JAUIZM010000001">
    <property type="protein sequence ID" value="KAK1402997.1"/>
    <property type="molecule type" value="Genomic_DNA"/>
</dbReference>
<comment type="similarity">
    <text evidence="1">Belongs to the peptidase A1 family.</text>
</comment>
<dbReference type="GO" id="GO:0005576">
    <property type="term" value="C:extracellular region"/>
    <property type="evidence" value="ECO:0007669"/>
    <property type="project" value="TreeGrafter"/>
</dbReference>
<protein>
    <submittedName>
        <fullName evidence="8">Aspartic proteinase CDR1-like</fullName>
    </submittedName>
</protein>
<evidence type="ECO:0000256" key="2">
    <source>
        <dbReference type="ARBA" id="ARBA00022670"/>
    </source>
</evidence>
<dbReference type="SUPFAM" id="SSF50630">
    <property type="entry name" value="Acid proteases"/>
    <property type="match status" value="1"/>
</dbReference>
<dbReference type="GO" id="GO:0006508">
    <property type="term" value="P:proteolysis"/>
    <property type="evidence" value="ECO:0007669"/>
    <property type="project" value="UniProtKB-KW"/>
</dbReference>
<keyword evidence="4" id="KW-0378">Hydrolase</keyword>
<dbReference type="InterPro" id="IPR051708">
    <property type="entry name" value="Plant_Aspart_Prot_A1"/>
</dbReference>
<gene>
    <name evidence="8" type="ORF">POM88_002602</name>
</gene>
<dbReference type="InterPro" id="IPR033121">
    <property type="entry name" value="PEPTIDASE_A1"/>
</dbReference>
<dbReference type="PANTHER" id="PTHR47967:SF128">
    <property type="entry name" value="ASPARTIC PROTEINASE CDR1-LIKE"/>
    <property type="match status" value="1"/>
</dbReference>
<dbReference type="Pfam" id="PF14541">
    <property type="entry name" value="TAXi_C"/>
    <property type="match status" value="1"/>
</dbReference>
<keyword evidence="9" id="KW-1185">Reference proteome</keyword>
<dbReference type="PROSITE" id="PS51767">
    <property type="entry name" value="PEPTIDASE_A1"/>
    <property type="match status" value="1"/>
</dbReference>
<dbReference type="InterPro" id="IPR034161">
    <property type="entry name" value="Pepsin-like_plant"/>
</dbReference>
<evidence type="ECO:0000256" key="4">
    <source>
        <dbReference type="ARBA" id="ARBA00022801"/>
    </source>
</evidence>
<feature type="domain" description="Peptidase A1" evidence="7">
    <location>
        <begin position="98"/>
        <end position="438"/>
    </location>
</feature>
<evidence type="ECO:0000256" key="5">
    <source>
        <dbReference type="ARBA" id="ARBA00023180"/>
    </source>
</evidence>
<accession>A0AAD8JEQ0</accession>
<dbReference type="AlphaFoldDB" id="A0AAD8JEQ0"/>
<reference evidence="8" key="1">
    <citation type="submission" date="2023-02" db="EMBL/GenBank/DDBJ databases">
        <title>Genome of toxic invasive species Heracleum sosnowskyi carries increased number of genes despite the absence of recent whole-genome duplications.</title>
        <authorList>
            <person name="Schelkunov M."/>
            <person name="Shtratnikova V."/>
            <person name="Makarenko M."/>
            <person name="Klepikova A."/>
            <person name="Omelchenko D."/>
            <person name="Novikova G."/>
            <person name="Obukhova E."/>
            <person name="Bogdanov V."/>
            <person name="Penin A."/>
            <person name="Logacheva M."/>
        </authorList>
    </citation>
    <scope>NUCLEOTIDE SEQUENCE</scope>
    <source>
        <strain evidence="8">Hsosn_3</strain>
        <tissue evidence="8">Leaf</tissue>
    </source>
</reference>
<dbReference type="Gene3D" id="2.40.70.10">
    <property type="entry name" value="Acid Proteases"/>
    <property type="match status" value="2"/>
</dbReference>
<evidence type="ECO:0000256" key="1">
    <source>
        <dbReference type="ARBA" id="ARBA00007447"/>
    </source>
</evidence>
<dbReference type="Proteomes" id="UP001237642">
    <property type="component" value="Unassembled WGS sequence"/>
</dbReference>
<reference evidence="8" key="2">
    <citation type="submission" date="2023-05" db="EMBL/GenBank/DDBJ databases">
        <authorList>
            <person name="Schelkunov M.I."/>
        </authorList>
    </citation>
    <scope>NUCLEOTIDE SEQUENCE</scope>
    <source>
        <strain evidence="8">Hsosn_3</strain>
        <tissue evidence="8">Leaf</tissue>
    </source>
</reference>
<keyword evidence="2" id="KW-0645">Protease</keyword>
<dbReference type="FunFam" id="2.40.70.10:FF:000031">
    <property type="entry name" value="Aspartyl protease AED1"/>
    <property type="match status" value="1"/>
</dbReference>
<feature type="signal peptide" evidence="6">
    <location>
        <begin position="1"/>
        <end position="17"/>
    </location>
</feature>
<organism evidence="8 9">
    <name type="scientific">Heracleum sosnowskyi</name>
    <dbReference type="NCBI Taxonomy" id="360622"/>
    <lineage>
        <taxon>Eukaryota</taxon>
        <taxon>Viridiplantae</taxon>
        <taxon>Streptophyta</taxon>
        <taxon>Embryophyta</taxon>
        <taxon>Tracheophyta</taxon>
        <taxon>Spermatophyta</taxon>
        <taxon>Magnoliopsida</taxon>
        <taxon>eudicotyledons</taxon>
        <taxon>Gunneridae</taxon>
        <taxon>Pentapetalae</taxon>
        <taxon>asterids</taxon>
        <taxon>campanulids</taxon>
        <taxon>Apiales</taxon>
        <taxon>Apiaceae</taxon>
        <taxon>Apioideae</taxon>
        <taxon>apioid superclade</taxon>
        <taxon>Tordylieae</taxon>
        <taxon>Tordyliinae</taxon>
        <taxon>Heracleum</taxon>
    </lineage>
</organism>
<keyword evidence="5" id="KW-0325">Glycoprotein</keyword>
<comment type="caution">
    <text evidence="8">The sequence shown here is derived from an EMBL/GenBank/DDBJ whole genome shotgun (WGS) entry which is preliminary data.</text>
</comment>
<evidence type="ECO:0000256" key="3">
    <source>
        <dbReference type="ARBA" id="ARBA00022750"/>
    </source>
</evidence>
<evidence type="ECO:0000259" key="7">
    <source>
        <dbReference type="PROSITE" id="PS51767"/>
    </source>
</evidence>
<feature type="chain" id="PRO_5041967409" evidence="6">
    <location>
        <begin position="18"/>
        <end position="446"/>
    </location>
</feature>